<feature type="domain" description="ABC transporter" evidence="4">
    <location>
        <begin position="271"/>
        <end position="479"/>
    </location>
</feature>
<dbReference type="InterPro" id="IPR003439">
    <property type="entry name" value="ABC_transporter-like_ATP-bd"/>
</dbReference>
<comment type="caution">
    <text evidence="5">The sequence shown here is derived from an EMBL/GenBank/DDBJ whole genome shotgun (WGS) entry which is preliminary data.</text>
</comment>
<protein>
    <submittedName>
        <fullName evidence="5">Ribosomal protection-like ABC-F family protein</fullName>
    </submittedName>
</protein>
<dbReference type="PROSITE" id="PS00211">
    <property type="entry name" value="ABC_TRANSPORTER_1"/>
    <property type="match status" value="1"/>
</dbReference>
<dbReference type="SMART" id="SM00382">
    <property type="entry name" value="AAA"/>
    <property type="match status" value="2"/>
</dbReference>
<evidence type="ECO:0000256" key="3">
    <source>
        <dbReference type="SAM" id="MobiDB-lite"/>
    </source>
</evidence>
<dbReference type="PANTHER" id="PTHR42855:SF2">
    <property type="entry name" value="DRUG RESISTANCE ABC TRANSPORTER,ATP-BINDING PROTEIN"/>
    <property type="match status" value="1"/>
</dbReference>
<proteinExistence type="predicted"/>
<organism evidence="5 6">
    <name type="scientific">Thalassobacillus hwangdonensis</name>
    <dbReference type="NCBI Taxonomy" id="546108"/>
    <lineage>
        <taxon>Bacteria</taxon>
        <taxon>Bacillati</taxon>
        <taxon>Bacillota</taxon>
        <taxon>Bacilli</taxon>
        <taxon>Bacillales</taxon>
        <taxon>Bacillaceae</taxon>
        <taxon>Thalassobacillus</taxon>
    </lineage>
</organism>
<name>A0ABW3KY67_9BACI</name>
<dbReference type="PANTHER" id="PTHR42855">
    <property type="entry name" value="ABC TRANSPORTER ATP-BINDING SUBUNIT"/>
    <property type="match status" value="1"/>
</dbReference>
<dbReference type="CDD" id="cd03221">
    <property type="entry name" value="ABCF_EF-3"/>
    <property type="match status" value="2"/>
</dbReference>
<dbReference type="InterPro" id="IPR017871">
    <property type="entry name" value="ABC_transporter-like_CS"/>
</dbReference>
<dbReference type="NCBIfam" id="NF000355">
    <property type="entry name" value="ribo_prot_ABC_F"/>
    <property type="match status" value="1"/>
</dbReference>
<dbReference type="EMBL" id="JBHTKL010000001">
    <property type="protein sequence ID" value="MFD1017698.1"/>
    <property type="molecule type" value="Genomic_DNA"/>
</dbReference>
<dbReference type="Pfam" id="PF00005">
    <property type="entry name" value="ABC_tran"/>
    <property type="match status" value="2"/>
</dbReference>
<dbReference type="Proteomes" id="UP001596990">
    <property type="component" value="Unassembled WGS sequence"/>
</dbReference>
<dbReference type="InterPro" id="IPR003593">
    <property type="entry name" value="AAA+_ATPase"/>
</dbReference>
<dbReference type="PROSITE" id="PS50893">
    <property type="entry name" value="ABC_TRANSPORTER_2"/>
    <property type="match status" value="1"/>
</dbReference>
<dbReference type="Pfam" id="PF12848">
    <property type="entry name" value="ABC_tran_Xtn"/>
    <property type="match status" value="1"/>
</dbReference>
<keyword evidence="6" id="KW-1185">Reference proteome</keyword>
<keyword evidence="1" id="KW-0547">Nucleotide-binding</keyword>
<sequence>MQLLKAMNINYSIGDRHLLDIEELKVYEGDRIGLVGKNGQGKSLLIRYLMGETDVTPSTELSASVGWFRQLEEVEDYDRMSGGERTLKKLDQLFQKGHELLILDEPTNNLDWKKIEQLEDRLRNHKGAYIVVSHDRVLLDEVCDTIWELDQGKLTIYNGNYTFYAEQKQLERQQQYDHHEKYVKEKRRLTNRMAAKRNQASGMRKAPSRMGNSEARLHKGKATEQQKKIERVSKVMENRLEKLEKVDKPFEWDAMKMEDFQVAQIHRKLVLFGKDLQVNVNRKHLFHCPSLQLKNGTKTAFIGDNGTGKSTLIRHILQGKEELDLTTQARIGHFTQSLEHLPEEKTVYEYVSETSTMPQHIIRIVLGRLRFKEEEVMKKIEVLSGGERVKAALARLLVGNFNVLILDEPTNHLDLEAMEALEALVRDYPGTVLFVTHDRRFIDQTANQLWVLEDGRLTYYDGDLSEYQSYKEQPSAADEMEYDKMTLETKLTELVSRLSMPVSDQEKASLEEEYDKVLKQLNKLRNK</sequence>
<dbReference type="InterPro" id="IPR051309">
    <property type="entry name" value="ABCF_ATPase"/>
</dbReference>
<evidence type="ECO:0000256" key="2">
    <source>
        <dbReference type="ARBA" id="ARBA00022840"/>
    </source>
</evidence>
<gene>
    <name evidence="5" type="primary">abc-f</name>
    <name evidence="5" type="ORF">ACFQ2J_00690</name>
</gene>
<dbReference type="SUPFAM" id="SSF52540">
    <property type="entry name" value="P-loop containing nucleoside triphosphate hydrolases"/>
    <property type="match status" value="2"/>
</dbReference>
<feature type="compositionally biased region" description="Basic and acidic residues" evidence="3">
    <location>
        <begin position="215"/>
        <end position="227"/>
    </location>
</feature>
<accession>A0ABW3KY67</accession>
<evidence type="ECO:0000256" key="1">
    <source>
        <dbReference type="ARBA" id="ARBA00022741"/>
    </source>
</evidence>
<dbReference type="InterPro" id="IPR032781">
    <property type="entry name" value="ABC_tran_Xtn"/>
</dbReference>
<evidence type="ECO:0000313" key="6">
    <source>
        <dbReference type="Proteomes" id="UP001596990"/>
    </source>
</evidence>
<evidence type="ECO:0000313" key="5">
    <source>
        <dbReference type="EMBL" id="MFD1017698.1"/>
    </source>
</evidence>
<keyword evidence="2" id="KW-0067">ATP-binding</keyword>
<reference evidence="6" key="1">
    <citation type="journal article" date="2019" name="Int. J. Syst. Evol. Microbiol.">
        <title>The Global Catalogue of Microorganisms (GCM) 10K type strain sequencing project: providing services to taxonomists for standard genome sequencing and annotation.</title>
        <authorList>
            <consortium name="The Broad Institute Genomics Platform"/>
            <consortium name="The Broad Institute Genome Sequencing Center for Infectious Disease"/>
            <person name="Wu L."/>
            <person name="Ma J."/>
        </authorList>
    </citation>
    <scope>NUCLEOTIDE SEQUENCE [LARGE SCALE GENOMIC DNA]</scope>
    <source>
        <strain evidence="6">CCUG 56607</strain>
    </source>
</reference>
<dbReference type="Gene3D" id="3.40.50.300">
    <property type="entry name" value="P-loop containing nucleotide triphosphate hydrolases"/>
    <property type="match status" value="3"/>
</dbReference>
<dbReference type="InterPro" id="IPR027417">
    <property type="entry name" value="P-loop_NTPase"/>
</dbReference>
<feature type="region of interest" description="Disordered" evidence="3">
    <location>
        <begin position="194"/>
        <end position="227"/>
    </location>
</feature>
<dbReference type="RefSeq" id="WP_386055641.1">
    <property type="nucleotide sequence ID" value="NZ_JBHTKL010000001.1"/>
</dbReference>
<evidence type="ECO:0000259" key="4">
    <source>
        <dbReference type="PROSITE" id="PS50893"/>
    </source>
</evidence>